<dbReference type="OrthoDB" id="10263094at2759"/>
<gene>
    <name evidence="2" type="ORF">M569_13177</name>
</gene>
<keyword evidence="1" id="KW-0378">Hydrolase</keyword>
<protein>
    <recommendedName>
        <fullName evidence="4">Palmitoyl-protein thioesterase 1</fullName>
    </recommendedName>
</protein>
<reference evidence="2 3" key="1">
    <citation type="journal article" date="2013" name="BMC Genomics">
        <title>The miniature genome of a carnivorous plant Genlisea aurea contains a low number of genes and short non-coding sequences.</title>
        <authorList>
            <person name="Leushkin E.V."/>
            <person name="Sutormin R.A."/>
            <person name="Nabieva E.R."/>
            <person name="Penin A.A."/>
            <person name="Kondrashov A.S."/>
            <person name="Logacheva M.D."/>
        </authorList>
    </citation>
    <scope>NUCLEOTIDE SEQUENCE [LARGE SCALE GENOMIC DNA]</scope>
</reference>
<comment type="caution">
    <text evidence="2">The sequence shown here is derived from an EMBL/GenBank/DDBJ whole genome shotgun (WGS) entry which is preliminary data.</text>
</comment>
<dbReference type="EMBL" id="AUSU01006707">
    <property type="protein sequence ID" value="EPS61619.1"/>
    <property type="molecule type" value="Genomic_DNA"/>
</dbReference>
<feature type="non-terminal residue" evidence="2">
    <location>
        <position position="1"/>
    </location>
</feature>
<sequence>ALIATLLFSTTVFSIPFVVFHGIGDKCKHKGVTRFTNLLSNWSDSEGFCLEIGNGALDSWTMPFDKQQTEIACEKVKGMSELKDGYNIIGLSQGNLVGRGVLELCDDSPPVRNFISLAGPHAGIASVPLCKTERWCVFVDLLLDLAVYSKYVQDHLAPAGYIKIPTDIDGYKKGCRFLPKINNEICRNATYKDRFSSLENLVLL</sequence>
<evidence type="ECO:0008006" key="4">
    <source>
        <dbReference type="Google" id="ProtNLM"/>
    </source>
</evidence>
<dbReference type="Proteomes" id="UP000015453">
    <property type="component" value="Unassembled WGS sequence"/>
</dbReference>
<dbReference type="Gene3D" id="3.40.50.1820">
    <property type="entry name" value="alpha/beta hydrolase"/>
    <property type="match status" value="1"/>
</dbReference>
<dbReference type="GO" id="GO:0016790">
    <property type="term" value="F:thiolester hydrolase activity"/>
    <property type="evidence" value="ECO:0007669"/>
    <property type="project" value="TreeGrafter"/>
</dbReference>
<keyword evidence="3" id="KW-1185">Reference proteome</keyword>
<proteinExistence type="predicted"/>
<evidence type="ECO:0000256" key="1">
    <source>
        <dbReference type="ARBA" id="ARBA00022801"/>
    </source>
</evidence>
<evidence type="ECO:0000313" key="3">
    <source>
        <dbReference type="Proteomes" id="UP000015453"/>
    </source>
</evidence>
<dbReference type="PANTHER" id="PTHR11247">
    <property type="entry name" value="PALMITOYL-PROTEIN THIOESTERASE/DOLICHYLDIPHOSPHATASE 1"/>
    <property type="match status" value="1"/>
</dbReference>
<dbReference type="PANTHER" id="PTHR11247:SF79">
    <property type="entry name" value="ALPHA_BETA-HYDROLASES SUPERFAMILY PROTEIN"/>
    <property type="match status" value="1"/>
</dbReference>
<dbReference type="Pfam" id="PF02089">
    <property type="entry name" value="Palm_thioest"/>
    <property type="match status" value="1"/>
</dbReference>
<accession>S8C4M0</accession>
<name>S8C4M0_9LAMI</name>
<evidence type="ECO:0000313" key="2">
    <source>
        <dbReference type="EMBL" id="EPS61619.1"/>
    </source>
</evidence>
<feature type="non-terminal residue" evidence="2">
    <location>
        <position position="204"/>
    </location>
</feature>
<dbReference type="AlphaFoldDB" id="S8C4M0"/>
<dbReference type="SUPFAM" id="SSF53474">
    <property type="entry name" value="alpha/beta-Hydrolases"/>
    <property type="match status" value="1"/>
</dbReference>
<dbReference type="InterPro" id="IPR029058">
    <property type="entry name" value="AB_hydrolase_fold"/>
</dbReference>
<organism evidence="2 3">
    <name type="scientific">Genlisea aurea</name>
    <dbReference type="NCBI Taxonomy" id="192259"/>
    <lineage>
        <taxon>Eukaryota</taxon>
        <taxon>Viridiplantae</taxon>
        <taxon>Streptophyta</taxon>
        <taxon>Embryophyta</taxon>
        <taxon>Tracheophyta</taxon>
        <taxon>Spermatophyta</taxon>
        <taxon>Magnoliopsida</taxon>
        <taxon>eudicotyledons</taxon>
        <taxon>Gunneridae</taxon>
        <taxon>Pentapetalae</taxon>
        <taxon>asterids</taxon>
        <taxon>lamiids</taxon>
        <taxon>Lamiales</taxon>
        <taxon>Lentibulariaceae</taxon>
        <taxon>Genlisea</taxon>
    </lineage>
</organism>